<evidence type="ECO:0008006" key="3">
    <source>
        <dbReference type="Google" id="ProtNLM"/>
    </source>
</evidence>
<organism evidence="1 2">
    <name type="scientific">Coprinopsis cinerea (strain Okayama-7 / 130 / ATCC MYA-4618 / FGSC 9003)</name>
    <name type="common">Inky cap fungus</name>
    <name type="synonym">Hormographiella aspergillata</name>
    <dbReference type="NCBI Taxonomy" id="240176"/>
    <lineage>
        <taxon>Eukaryota</taxon>
        <taxon>Fungi</taxon>
        <taxon>Dikarya</taxon>
        <taxon>Basidiomycota</taxon>
        <taxon>Agaricomycotina</taxon>
        <taxon>Agaricomycetes</taxon>
        <taxon>Agaricomycetidae</taxon>
        <taxon>Agaricales</taxon>
        <taxon>Agaricineae</taxon>
        <taxon>Psathyrellaceae</taxon>
        <taxon>Coprinopsis</taxon>
    </lineage>
</organism>
<dbReference type="KEGG" id="cci:CC1G_12076"/>
<accession>A8N0E5</accession>
<protein>
    <recommendedName>
        <fullName evidence="3">G domain-containing protein</fullName>
    </recommendedName>
</protein>
<dbReference type="InterPro" id="IPR027417">
    <property type="entry name" value="P-loop_NTPase"/>
</dbReference>
<dbReference type="EMBL" id="AACS02000001">
    <property type="protein sequence ID" value="EAU93482.2"/>
    <property type="molecule type" value="Genomic_DNA"/>
</dbReference>
<comment type="caution">
    <text evidence="1">The sequence shown here is derived from an EMBL/GenBank/DDBJ whole genome shotgun (WGS) entry which is preliminary data.</text>
</comment>
<dbReference type="RefSeq" id="XP_001828346.2">
    <property type="nucleotide sequence ID" value="XM_001828294.2"/>
</dbReference>
<dbReference type="Gene3D" id="3.40.50.300">
    <property type="entry name" value="P-loop containing nucleotide triphosphate hydrolases"/>
    <property type="match status" value="1"/>
</dbReference>
<dbReference type="GeneID" id="6004765"/>
<dbReference type="InParanoid" id="A8N0E5"/>
<keyword evidence="2" id="KW-1185">Reference proteome</keyword>
<dbReference type="VEuPathDB" id="FungiDB:CC1G_12076"/>
<evidence type="ECO:0000313" key="2">
    <source>
        <dbReference type="Proteomes" id="UP000001861"/>
    </source>
</evidence>
<proteinExistence type="predicted"/>
<reference evidence="1 2" key="1">
    <citation type="journal article" date="2010" name="Proc. Natl. Acad. Sci. U.S.A.">
        <title>Insights into evolution of multicellular fungi from the assembled chromosomes of the mushroom Coprinopsis cinerea (Coprinus cinereus).</title>
        <authorList>
            <person name="Stajich J.E."/>
            <person name="Wilke S.K."/>
            <person name="Ahren D."/>
            <person name="Au C.H."/>
            <person name="Birren B.W."/>
            <person name="Borodovsky M."/>
            <person name="Burns C."/>
            <person name="Canback B."/>
            <person name="Casselton L.A."/>
            <person name="Cheng C.K."/>
            <person name="Deng J."/>
            <person name="Dietrich F.S."/>
            <person name="Fargo D.C."/>
            <person name="Farman M.L."/>
            <person name="Gathman A.C."/>
            <person name="Goldberg J."/>
            <person name="Guigo R."/>
            <person name="Hoegger P.J."/>
            <person name="Hooker J.B."/>
            <person name="Huggins A."/>
            <person name="James T.Y."/>
            <person name="Kamada T."/>
            <person name="Kilaru S."/>
            <person name="Kodira C."/>
            <person name="Kues U."/>
            <person name="Kupfer D."/>
            <person name="Kwan H.S."/>
            <person name="Lomsadze A."/>
            <person name="Li W."/>
            <person name="Lilly W.W."/>
            <person name="Ma L.J."/>
            <person name="Mackey A.J."/>
            <person name="Manning G."/>
            <person name="Martin F."/>
            <person name="Muraguchi H."/>
            <person name="Natvig D.O."/>
            <person name="Palmerini H."/>
            <person name="Ramesh M.A."/>
            <person name="Rehmeyer C.J."/>
            <person name="Roe B.A."/>
            <person name="Shenoy N."/>
            <person name="Stanke M."/>
            <person name="Ter-Hovhannisyan V."/>
            <person name="Tunlid A."/>
            <person name="Velagapudi R."/>
            <person name="Vision T.J."/>
            <person name="Zeng Q."/>
            <person name="Zolan M.E."/>
            <person name="Pukkila P.J."/>
        </authorList>
    </citation>
    <scope>NUCLEOTIDE SEQUENCE [LARGE SCALE GENOMIC DNA]</scope>
    <source>
        <strain evidence="2">Okayama-7 / 130 / ATCC MYA-4618 / FGSC 9003</strain>
    </source>
</reference>
<dbReference type="Proteomes" id="UP000001861">
    <property type="component" value="Unassembled WGS sequence"/>
</dbReference>
<dbReference type="HOGENOM" id="CLU_1618913_0_0_1"/>
<dbReference type="OrthoDB" id="10570602at2759"/>
<gene>
    <name evidence="1" type="ORF">CC1G_12076</name>
</gene>
<sequence length="164" mass="18333">MSNNRLLLVDTPGFDDSEGLSDQDIVDQIIRWIQDYCGRGNATVKCGVILLQEEKQRDCYQGGPNLVRHLETALHRYRAAVLTIMTNDKVRNGGQDVYKYSGRTYGVSEVTTFCHEQLGRILGAGLPAKDLLAELAEARKVVRGSTGKRSIIARFMNRLKKAFS</sequence>
<evidence type="ECO:0000313" key="1">
    <source>
        <dbReference type="EMBL" id="EAU93482.2"/>
    </source>
</evidence>
<dbReference type="AlphaFoldDB" id="A8N0E5"/>
<name>A8N0E5_COPC7</name>